<dbReference type="PROSITE" id="PS01039">
    <property type="entry name" value="SBP_BACTERIAL_3"/>
    <property type="match status" value="1"/>
</dbReference>
<evidence type="ECO:0000256" key="1">
    <source>
        <dbReference type="ARBA" id="ARBA00004196"/>
    </source>
</evidence>
<keyword evidence="3" id="KW-0732">Signal</keyword>
<evidence type="ECO:0000256" key="2">
    <source>
        <dbReference type="ARBA" id="ARBA00010333"/>
    </source>
</evidence>
<keyword evidence="6" id="KW-1133">Transmembrane helix</keyword>
<proteinExistence type="inferred from homology"/>
<dbReference type="PANTHER" id="PTHR35936">
    <property type="entry name" value="MEMBRANE-BOUND LYTIC MUREIN TRANSGLYCOSYLASE F"/>
    <property type="match status" value="1"/>
</dbReference>
<comment type="subcellular location">
    <subcellularLocation>
        <location evidence="1">Cell envelope</location>
    </subcellularLocation>
</comment>
<dbReference type="PROSITE" id="PS51257">
    <property type="entry name" value="PROKAR_LIPOPROTEIN"/>
    <property type="match status" value="1"/>
</dbReference>
<comment type="caution">
    <text evidence="8">The sequence shown here is derived from an EMBL/GenBank/DDBJ whole genome shotgun (WGS) entry which is preliminary data.</text>
</comment>
<comment type="similarity">
    <text evidence="2 4">Belongs to the bacterial solute-binding protein 3 family.</text>
</comment>
<dbReference type="OrthoDB" id="9774451at2"/>
<keyword evidence="6" id="KW-0472">Membrane</keyword>
<evidence type="ECO:0000256" key="6">
    <source>
        <dbReference type="SAM" id="Phobius"/>
    </source>
</evidence>
<evidence type="ECO:0000256" key="3">
    <source>
        <dbReference type="ARBA" id="ARBA00022729"/>
    </source>
</evidence>
<dbReference type="Proteomes" id="UP000075531">
    <property type="component" value="Unassembled WGS sequence"/>
</dbReference>
<dbReference type="Pfam" id="PF00497">
    <property type="entry name" value="SBP_bac_3"/>
    <property type="match status" value="1"/>
</dbReference>
<feature type="transmembrane region" description="Helical" evidence="6">
    <location>
        <begin position="12"/>
        <end position="31"/>
    </location>
</feature>
<evidence type="ECO:0000256" key="4">
    <source>
        <dbReference type="RuleBase" id="RU003744"/>
    </source>
</evidence>
<gene>
    <name evidence="8" type="primary">artP</name>
    <name evidence="8" type="ORF">CLTEP_17800</name>
</gene>
<evidence type="ECO:0000313" key="8">
    <source>
        <dbReference type="EMBL" id="KYH34281.1"/>
    </source>
</evidence>
<dbReference type="SMART" id="SM00062">
    <property type="entry name" value="PBPb"/>
    <property type="match status" value="1"/>
</dbReference>
<dbReference type="Gene3D" id="3.40.190.10">
    <property type="entry name" value="Periplasmic binding protein-like II"/>
    <property type="match status" value="2"/>
</dbReference>
<dbReference type="InterPro" id="IPR018313">
    <property type="entry name" value="SBP_3_CS"/>
</dbReference>
<evidence type="ECO:0000256" key="5">
    <source>
        <dbReference type="SAM" id="MobiDB-lite"/>
    </source>
</evidence>
<evidence type="ECO:0000259" key="7">
    <source>
        <dbReference type="SMART" id="SM00062"/>
    </source>
</evidence>
<feature type="compositionally biased region" description="Low complexity" evidence="5">
    <location>
        <begin position="45"/>
        <end position="70"/>
    </location>
</feature>
<name>A0A151B2Z6_9CLOT</name>
<dbReference type="AlphaFoldDB" id="A0A151B2Z6"/>
<feature type="domain" description="Solute-binding protein family 3/N-terminal" evidence="7">
    <location>
        <begin position="88"/>
        <end position="305"/>
    </location>
</feature>
<keyword evidence="6" id="KW-0812">Transmembrane</keyword>
<accession>A0A151B2Z6</accession>
<feature type="region of interest" description="Disordered" evidence="5">
    <location>
        <begin position="38"/>
        <end position="73"/>
    </location>
</feature>
<dbReference type="STRING" id="1121338.CLTEP_17800"/>
<protein>
    <submittedName>
        <fullName evidence="8">Arginine-binding extracellular protein ArtP</fullName>
    </submittedName>
</protein>
<sequence>MKTTHKLKKFFLTLTILIISIASITLLPLGLTGCGQTSKIDKTNNTKSNSSTTENTSSTNPNKTNTATSSINSSEISNKVEQIKKSGVLVLGTSADYPPYEFHKIINGKDEIIGFDVDIAREIASDLGVKLKIKDMKFEGLLPSLQTGKIDIIIAGMTPSQERKKAVDFSRNYYQAEQKFLVRKSDSNKFKSIDDLKSLNIGVQKSTIQEKIAKTKIQCANVVSLGKITDLVLQLKSKKIDGIILEGPVATAYANSSDDLEVANINLGKEDGVAIAIKKGQAKLLDSINNTLERLIKNNKISNFIVNSTKLAEDN</sequence>
<dbReference type="PANTHER" id="PTHR35936:SF17">
    <property type="entry name" value="ARGININE-BINDING EXTRACELLULAR PROTEIN ARTP"/>
    <property type="match status" value="1"/>
</dbReference>
<dbReference type="EMBL" id="LTBA01000020">
    <property type="protein sequence ID" value="KYH34281.1"/>
    <property type="molecule type" value="Genomic_DNA"/>
</dbReference>
<dbReference type="PATRIC" id="fig|1121338.3.peg.1821"/>
<dbReference type="SUPFAM" id="SSF53850">
    <property type="entry name" value="Periplasmic binding protein-like II"/>
    <property type="match status" value="1"/>
</dbReference>
<dbReference type="InterPro" id="IPR001638">
    <property type="entry name" value="Solute-binding_3/MltF_N"/>
</dbReference>
<keyword evidence="9" id="KW-1185">Reference proteome</keyword>
<dbReference type="RefSeq" id="WP_153016306.1">
    <property type="nucleotide sequence ID" value="NZ_LTBA01000020.1"/>
</dbReference>
<reference evidence="8 9" key="1">
    <citation type="submission" date="2016-02" db="EMBL/GenBank/DDBJ databases">
        <title>Genome sequence of Clostridium tepidiprofundi DSM 19306.</title>
        <authorList>
            <person name="Poehlein A."/>
            <person name="Daniel R."/>
        </authorList>
    </citation>
    <scope>NUCLEOTIDE SEQUENCE [LARGE SCALE GENOMIC DNA]</scope>
    <source>
        <strain evidence="8 9">DSM 19306</strain>
    </source>
</reference>
<dbReference type="GO" id="GO:0030313">
    <property type="term" value="C:cell envelope"/>
    <property type="evidence" value="ECO:0007669"/>
    <property type="project" value="UniProtKB-SubCell"/>
</dbReference>
<evidence type="ECO:0000313" key="9">
    <source>
        <dbReference type="Proteomes" id="UP000075531"/>
    </source>
</evidence>
<organism evidence="8 9">
    <name type="scientific">Clostridium tepidiprofundi DSM 19306</name>
    <dbReference type="NCBI Taxonomy" id="1121338"/>
    <lineage>
        <taxon>Bacteria</taxon>
        <taxon>Bacillati</taxon>
        <taxon>Bacillota</taxon>
        <taxon>Clostridia</taxon>
        <taxon>Eubacteriales</taxon>
        <taxon>Clostridiaceae</taxon>
        <taxon>Clostridium</taxon>
    </lineage>
</organism>